<dbReference type="EMBL" id="JBHSBU010000001">
    <property type="protein sequence ID" value="MFC4158943.1"/>
    <property type="molecule type" value="Genomic_DNA"/>
</dbReference>
<evidence type="ECO:0000313" key="3">
    <source>
        <dbReference type="Proteomes" id="UP001595791"/>
    </source>
</evidence>
<dbReference type="Pfam" id="PF10988">
    <property type="entry name" value="DUF2807"/>
    <property type="match status" value="1"/>
</dbReference>
<dbReference type="InterPro" id="IPR021255">
    <property type="entry name" value="DUF2807"/>
</dbReference>
<evidence type="ECO:0000259" key="1">
    <source>
        <dbReference type="Pfam" id="PF10988"/>
    </source>
</evidence>
<dbReference type="PANTHER" id="PTHR39200">
    <property type="entry name" value="HYPOTHETICAL EXPORTED PROTEIN"/>
    <property type="match status" value="1"/>
</dbReference>
<protein>
    <submittedName>
        <fullName evidence="2">Head GIN domain-containing protein</fullName>
    </submittedName>
</protein>
<dbReference type="RefSeq" id="WP_378162163.1">
    <property type="nucleotide sequence ID" value="NZ_JBHSBU010000001.1"/>
</dbReference>
<gene>
    <name evidence="2" type="ORF">ACFOW7_06170</name>
</gene>
<name>A0ABV8MLB6_9NEIS</name>
<keyword evidence="3" id="KW-1185">Reference proteome</keyword>
<comment type="caution">
    <text evidence="2">The sequence shown here is derived from an EMBL/GenBank/DDBJ whole genome shotgun (WGS) entry which is preliminary data.</text>
</comment>
<dbReference type="Gene3D" id="2.160.20.120">
    <property type="match status" value="1"/>
</dbReference>
<sequence length="291" mass="30158">MKALPLLLACLPLLTACHVEVDSKTGEVKKVNISLSKDKVTVTDTAPVAKESRKVAAIKAIESYGPIDIDVTIGDVPAMELEGSAKVLSYIKTVVEGDTLKVRMEPDENLTIVVPLKVKLVTPALRSISSFGSGDISVRELKGGELDVTSKGSSDLTLAGRVDKLVASLQGSGDLNGEALESGSAELSIVGSGDMKLSKVNAQTLYLDIKGSGSIEVHGQTKQVKANVFGSGDATLTGLTSQQADLAVFGSGDITATVAEQVKASTRGSGNIAIYGNPSKREVSGDGIEFL</sequence>
<organism evidence="2 3">
    <name type="scientific">Chitinimonas lacunae</name>
    <dbReference type="NCBI Taxonomy" id="1963018"/>
    <lineage>
        <taxon>Bacteria</taxon>
        <taxon>Pseudomonadati</taxon>
        <taxon>Pseudomonadota</taxon>
        <taxon>Betaproteobacteria</taxon>
        <taxon>Neisseriales</taxon>
        <taxon>Chitinibacteraceae</taxon>
        <taxon>Chitinimonas</taxon>
    </lineage>
</organism>
<dbReference type="PANTHER" id="PTHR39200:SF1">
    <property type="entry name" value="AUTO-TRANSPORTER ADHESIN HEAD GIN DOMAIN-CONTAINING PROTEIN-RELATED"/>
    <property type="match status" value="1"/>
</dbReference>
<evidence type="ECO:0000313" key="2">
    <source>
        <dbReference type="EMBL" id="MFC4158943.1"/>
    </source>
</evidence>
<proteinExistence type="predicted"/>
<feature type="domain" description="Putative auto-transporter adhesin head GIN" evidence="1">
    <location>
        <begin position="168"/>
        <end position="278"/>
    </location>
</feature>
<accession>A0ABV8MLB6</accession>
<dbReference type="Proteomes" id="UP001595791">
    <property type="component" value="Unassembled WGS sequence"/>
</dbReference>
<reference evidence="3" key="1">
    <citation type="journal article" date="2019" name="Int. J. Syst. Evol. Microbiol.">
        <title>The Global Catalogue of Microorganisms (GCM) 10K type strain sequencing project: providing services to taxonomists for standard genome sequencing and annotation.</title>
        <authorList>
            <consortium name="The Broad Institute Genomics Platform"/>
            <consortium name="The Broad Institute Genome Sequencing Center for Infectious Disease"/>
            <person name="Wu L."/>
            <person name="Ma J."/>
        </authorList>
    </citation>
    <scope>NUCLEOTIDE SEQUENCE [LARGE SCALE GENOMIC DNA]</scope>
    <source>
        <strain evidence="3">LMG 29894</strain>
    </source>
</reference>
<dbReference type="PROSITE" id="PS51257">
    <property type="entry name" value="PROKAR_LIPOPROTEIN"/>
    <property type="match status" value="1"/>
</dbReference>